<accession>A0A932M060</accession>
<dbReference type="Gene3D" id="3.40.50.1010">
    <property type="entry name" value="5'-nuclease"/>
    <property type="match status" value="1"/>
</dbReference>
<comment type="caution">
    <text evidence="1">The sequence shown here is derived from an EMBL/GenBank/DDBJ whole genome shotgun (WGS) entry which is preliminary data.</text>
</comment>
<evidence type="ECO:0008006" key="3">
    <source>
        <dbReference type="Google" id="ProtNLM"/>
    </source>
</evidence>
<dbReference type="InterPro" id="IPR029060">
    <property type="entry name" value="PIN-like_dom_sf"/>
</dbReference>
<dbReference type="AlphaFoldDB" id="A0A932M060"/>
<reference evidence="1" key="1">
    <citation type="submission" date="2020-07" db="EMBL/GenBank/DDBJ databases">
        <title>Huge and variable diversity of episymbiotic CPR bacteria and DPANN archaea in groundwater ecosystems.</title>
        <authorList>
            <person name="He C.Y."/>
            <person name="Keren R."/>
            <person name="Whittaker M."/>
            <person name="Farag I.F."/>
            <person name="Doudna J."/>
            <person name="Cate J.H.D."/>
            <person name="Banfield J.F."/>
        </authorList>
    </citation>
    <scope>NUCLEOTIDE SEQUENCE</scope>
    <source>
        <strain evidence="1">NC_groundwater_717_Ag_S-0.2um_59_8</strain>
    </source>
</reference>
<name>A0A932M060_UNCTE</name>
<evidence type="ECO:0000313" key="2">
    <source>
        <dbReference type="Proteomes" id="UP000741360"/>
    </source>
</evidence>
<protein>
    <recommendedName>
        <fullName evidence="3">PIN domain-containing protein</fullName>
    </recommendedName>
</protein>
<dbReference type="EMBL" id="JACPSX010000077">
    <property type="protein sequence ID" value="MBI3014290.1"/>
    <property type="molecule type" value="Genomic_DNA"/>
</dbReference>
<organism evidence="1 2">
    <name type="scientific">Tectimicrobiota bacterium</name>
    <dbReference type="NCBI Taxonomy" id="2528274"/>
    <lineage>
        <taxon>Bacteria</taxon>
        <taxon>Pseudomonadati</taxon>
        <taxon>Nitrospinota/Tectimicrobiota group</taxon>
        <taxon>Candidatus Tectimicrobiota</taxon>
    </lineage>
</organism>
<proteinExistence type="predicted"/>
<evidence type="ECO:0000313" key="1">
    <source>
        <dbReference type="EMBL" id="MBI3014290.1"/>
    </source>
</evidence>
<gene>
    <name evidence="1" type="ORF">HYY65_04300</name>
</gene>
<dbReference type="Proteomes" id="UP000741360">
    <property type="component" value="Unassembled WGS sequence"/>
</dbReference>
<dbReference type="SUPFAM" id="SSF88723">
    <property type="entry name" value="PIN domain-like"/>
    <property type="match status" value="1"/>
</dbReference>
<sequence length="80" mass="9466">MERTGRVVAPTFEDWIEASEVVVAIMARERSWRSKLPLLLNDILIALCARRIGATLFTYNREDFRLIRRHKDFPLHLLEE</sequence>